<evidence type="ECO:0000313" key="4">
    <source>
        <dbReference type="Proteomes" id="UP000663864"/>
    </source>
</evidence>
<protein>
    <recommendedName>
        <fullName evidence="5">Telomere-associated protein Rif1 N-terminal domain-containing protein</fullName>
    </recommendedName>
</protein>
<dbReference type="GO" id="GO:0005634">
    <property type="term" value="C:nucleus"/>
    <property type="evidence" value="ECO:0007669"/>
    <property type="project" value="TreeGrafter"/>
</dbReference>
<evidence type="ECO:0008006" key="5">
    <source>
        <dbReference type="Google" id="ProtNLM"/>
    </source>
</evidence>
<dbReference type="PANTHER" id="PTHR22928">
    <property type="entry name" value="TELOMERE-ASSOCIATED PROTEIN RIF1"/>
    <property type="match status" value="1"/>
</dbReference>
<dbReference type="EMBL" id="CAJNOT010002061">
    <property type="protein sequence ID" value="CAF1280068.1"/>
    <property type="molecule type" value="Genomic_DNA"/>
</dbReference>
<comment type="caution">
    <text evidence="2">The sequence shown here is derived from an EMBL/GenBank/DDBJ whole genome shotgun (WGS) entry which is preliminary data.</text>
</comment>
<accession>A0A815C3R5</accession>
<sequence>MSTSSTIITRKTRSTCVTSNSMDVSNIFEDFHTNLHSPTQFIHIYNQYYQSQTQRTTLFNILCNILIIENVDRKIYLFILDCLITNYENLSDIQFKQNLLPFIKQIFLTKDDDNNNNNNEILLSIIRLFIVLVEYRSNILTLTLVEWLLCLLNFLAMHLTSTTYLIYGDLITDLLSKIIKQFTPLSKEIVEILSRSSTSLIISTNFLNQLKLWIQNIDDIRLVLFTIHLWESLAILLSRLIIRGHTKGNEILAIIEDAFIVSNYSIRSAAFTTWSSFMLHIHKFDDIDSQQINNRLLKLFLTPFLSDSTSKSKSASISKCHSWITLISLYPKNIDDIILPFLSFAFGNHISSKINSTTTAWWSECRQIGAQFIYDFLIKNIHCECILTIAGDQILNYLFDSIVDQLLDYKINSININNNSLWLISWNAYLNHLINIFKTNNLINENQRVAINTCLLTRMEQLWIDSRIETQFLLKLFETFEQIGFPLAIETVLRDSSIRTKTLSAAQIHPSSNNHRSQDKSIFYCTTLSDQYLHIMLEHAIRFNDEDQTIEDTYLHVISYLIDTLSKTSDENFCYQTSSLLLKCSDELSHQPLTIPYLFWHIWYRCSTHLINILNRSYTFELNNKIDSQKQETSIELLLRPFNYNDIQRLDYSYTLLWIQLFKALCRLVLINNDQTKNFLIHLLVELLRNEPTFEQAIYDQHNQRLFGFILIVIKTILKTLSDIDLSGIFDRSNSNNNNNNSSNNNFVYLLSNTQKRSLSLSSIILCLTQISIIINHILQRLISNNENNIQYIHVCYCLLKTNKISSNEQTKSIVFTYIRDIIVDLLNLCKIYSHVEIIFQNLTQLIPFLYLYDQIINKNLTIGSSPKQPTDNIILNKILIIISQVFEPSNSSSLLQLIYPLLIFAFQHNKTIMRNKARKCWNETFGRLKFIVYPNELRICLRELKDKEHLLLPCFLADHDNSNTAGSGPTPSSNDESQLSQQIDIVTPLIPPIINNQQTVKPSSPARFITPSLSSIRTINNDKNEPVYIPIINNINHNNQSDTPVIISKRISSTSTCLTEKQKEKLRKRQIIPLLCDDISNNTQSNSCTIDTLTMENMKTNYSLQNENKQITSLCLFKQTIPDSTIESITKSNEIEKSIEDISEESSISKKLRRSCRPSLSARKSLVNNTKRKRILPLTNELTKITSNIIDTQIEQIKKQPIKSILKRLSPNKPRQDHTRHVAFHDQVKVLVFASPSRRDLNLQQKKKSTNKDEIKSPTRSLSKENLPLRKQSISTRCLNTIDNTEQIIVSSSINDNNSNTKPRSSKLFHPNDALADWTQNHEINESSLNSNEKNSSVSFANKINDAIFPSLIDCNKPIENLMNLLYDNRCSTSTIDYFYSNNIKTIGDIARLTSAQIEIYPIPSPKLINIEKAFSLYEEQLTKSSSISPPIDNINESLMPIASTSEEINPNNENISTIESSSIPIAMITNQHDKLYDVDTLIDSLDYEKLYLNDKISSPINQTNFLRTRHQKCLIDRQESNSSQKYYLTPINKSNEHEQNNSRSLKTEPISNITLGDRLQKAADIYKTKGILPFDNDYIELIRQLFNNSSLTHLERLHLNTLFLNQ</sequence>
<name>A0A815C3R5_9BILA</name>
<dbReference type="PANTHER" id="PTHR22928:SF3">
    <property type="entry name" value="TELOMERE-ASSOCIATED PROTEIN RIF1"/>
    <property type="match status" value="1"/>
</dbReference>
<dbReference type="Proteomes" id="UP000663864">
    <property type="component" value="Unassembled WGS sequence"/>
</dbReference>
<dbReference type="GO" id="GO:0140445">
    <property type="term" value="C:chromosome, telomeric repeat region"/>
    <property type="evidence" value="ECO:0007669"/>
    <property type="project" value="TreeGrafter"/>
</dbReference>
<proteinExistence type="predicted"/>
<evidence type="ECO:0000256" key="1">
    <source>
        <dbReference type="SAM" id="MobiDB-lite"/>
    </source>
</evidence>
<gene>
    <name evidence="3" type="ORF">JBS370_LOCUS15573</name>
    <name evidence="2" type="ORF">ZHD862_LOCUS26881</name>
</gene>
<dbReference type="Proteomes" id="UP000663836">
    <property type="component" value="Unassembled WGS sequence"/>
</dbReference>
<dbReference type="EMBL" id="CAJOBD010001500">
    <property type="protein sequence ID" value="CAF3805865.1"/>
    <property type="molecule type" value="Genomic_DNA"/>
</dbReference>
<feature type="region of interest" description="Disordered" evidence="1">
    <location>
        <begin position="1240"/>
        <end position="1268"/>
    </location>
</feature>
<evidence type="ECO:0000313" key="3">
    <source>
        <dbReference type="EMBL" id="CAF3805865.1"/>
    </source>
</evidence>
<dbReference type="GO" id="GO:0000723">
    <property type="term" value="P:telomere maintenance"/>
    <property type="evidence" value="ECO:0007669"/>
    <property type="project" value="TreeGrafter"/>
</dbReference>
<evidence type="ECO:0000313" key="2">
    <source>
        <dbReference type="EMBL" id="CAF1280068.1"/>
    </source>
</evidence>
<reference evidence="2" key="1">
    <citation type="submission" date="2021-02" db="EMBL/GenBank/DDBJ databases">
        <authorList>
            <person name="Nowell W R."/>
        </authorList>
    </citation>
    <scope>NUCLEOTIDE SEQUENCE</scope>
</reference>
<organism evidence="2 4">
    <name type="scientific">Rotaria sordida</name>
    <dbReference type="NCBI Taxonomy" id="392033"/>
    <lineage>
        <taxon>Eukaryota</taxon>
        <taxon>Metazoa</taxon>
        <taxon>Spiralia</taxon>
        <taxon>Gnathifera</taxon>
        <taxon>Rotifera</taxon>
        <taxon>Eurotatoria</taxon>
        <taxon>Bdelloidea</taxon>
        <taxon>Philodinida</taxon>
        <taxon>Philodinidae</taxon>
        <taxon>Rotaria</taxon>
    </lineage>
</organism>